<dbReference type="EC" id="2.6.1.44" evidence="3"/>
<comment type="similarity">
    <text evidence="2">Belongs to the class-V pyridoxal-phosphate-dependent aminotransferase family.</text>
</comment>
<dbReference type="STRING" id="48709.A0A1D2M6L3"/>
<accession>A0A1D2M6L3</accession>
<comment type="cofactor">
    <cofactor evidence="1 6">
        <name>pyridoxal 5'-phosphate</name>
        <dbReference type="ChEBI" id="CHEBI:597326"/>
    </cofactor>
</comment>
<feature type="non-terminal residue" evidence="9">
    <location>
        <position position="414"/>
    </location>
</feature>
<dbReference type="Gene3D" id="3.40.640.10">
    <property type="entry name" value="Type I PLP-dependent aspartate aminotransferase-like (Major domain)"/>
    <property type="match status" value="1"/>
</dbReference>
<dbReference type="GO" id="GO:0004760">
    <property type="term" value="F:L-serine-pyruvate transaminase activity"/>
    <property type="evidence" value="ECO:0007669"/>
    <property type="project" value="TreeGrafter"/>
</dbReference>
<sequence>SIVRCCCSASISSESSDDESTQKPFPVPESLRSKAATGQNALLVGGGAASPNPRSISALQLPGPGMYSEYAKNLRKEIMEGLRYILRTKNEYTFVYHGSGTTATTAVMDNLLEQGDKIVVGVYGHWSSIAAEIAERLGANVIRLKKPLGSRLTLEEIEKALSEHKPKVLYLLHGESTTGIFQPLDGIGNVCEKYGTLFAMDLVATIAQVPFDMDALKIDVAMMNTQKGIGGIVGLAPVSFSPKAVAMIKNRKTRPRVYHTDVTEQAREWLIEKPKCYQVGTCVHSTSLALFHMLREALANVVDEGIENVWARHEASNRYMYDRVAQMGLEFVVPVKKDRLPGTLIVKCPKGKDAHKIVSFMWDKYQIEISSGFGPQTFGKCIRIGLFGHNARVETAEIILDALEQTLGSPETDA</sequence>
<keyword evidence="9" id="KW-0808">Transferase</keyword>
<feature type="domain" description="Aminotransferase class V" evidence="8">
    <location>
        <begin position="69"/>
        <end position="372"/>
    </location>
</feature>
<organism evidence="9 10">
    <name type="scientific">Orchesella cincta</name>
    <name type="common">Springtail</name>
    <name type="synonym">Podura cincta</name>
    <dbReference type="NCBI Taxonomy" id="48709"/>
    <lineage>
        <taxon>Eukaryota</taxon>
        <taxon>Metazoa</taxon>
        <taxon>Ecdysozoa</taxon>
        <taxon>Arthropoda</taxon>
        <taxon>Hexapoda</taxon>
        <taxon>Collembola</taxon>
        <taxon>Entomobryomorpha</taxon>
        <taxon>Entomobryoidea</taxon>
        <taxon>Orchesellidae</taxon>
        <taxon>Orchesellinae</taxon>
        <taxon>Orchesella</taxon>
    </lineage>
</organism>
<keyword evidence="10" id="KW-1185">Reference proteome</keyword>
<evidence type="ECO:0000256" key="3">
    <source>
        <dbReference type="ARBA" id="ARBA00013049"/>
    </source>
</evidence>
<evidence type="ECO:0000256" key="2">
    <source>
        <dbReference type="ARBA" id="ARBA00009236"/>
    </source>
</evidence>
<evidence type="ECO:0000256" key="4">
    <source>
        <dbReference type="ARBA" id="ARBA00022898"/>
    </source>
</evidence>
<evidence type="ECO:0000256" key="6">
    <source>
        <dbReference type="PIRSR" id="PIRSR000524-50"/>
    </source>
</evidence>
<dbReference type="GO" id="GO:0005777">
    <property type="term" value="C:peroxisome"/>
    <property type="evidence" value="ECO:0007669"/>
    <property type="project" value="TreeGrafter"/>
</dbReference>
<evidence type="ECO:0000313" key="9">
    <source>
        <dbReference type="EMBL" id="ODM88615.1"/>
    </source>
</evidence>
<dbReference type="PANTHER" id="PTHR21152">
    <property type="entry name" value="AMINOTRANSFERASE CLASS V"/>
    <property type="match status" value="1"/>
</dbReference>
<dbReference type="InterPro" id="IPR015421">
    <property type="entry name" value="PyrdxlP-dep_Trfase_major"/>
</dbReference>
<feature type="modified residue" description="N6-(pyridoxal phosphate)lysine" evidence="6">
    <location>
        <position position="227"/>
    </location>
</feature>
<dbReference type="PANTHER" id="PTHR21152:SF40">
    <property type="entry name" value="ALANINE--GLYOXYLATE AMINOTRANSFERASE"/>
    <property type="match status" value="1"/>
</dbReference>
<feature type="binding site" evidence="5">
    <location>
        <position position="383"/>
    </location>
    <ligand>
        <name>substrate</name>
    </ligand>
</feature>
<dbReference type="PIRSF" id="PIRSF000524">
    <property type="entry name" value="SPT"/>
    <property type="match status" value="1"/>
</dbReference>
<reference evidence="9 10" key="1">
    <citation type="journal article" date="2016" name="Genome Biol. Evol.">
        <title>Gene Family Evolution Reflects Adaptation to Soil Environmental Stressors in the Genome of the Collembolan Orchesella cincta.</title>
        <authorList>
            <person name="Faddeeva-Vakhrusheva A."/>
            <person name="Derks M.F."/>
            <person name="Anvar S.Y."/>
            <person name="Agamennone V."/>
            <person name="Suring W."/>
            <person name="Smit S."/>
            <person name="van Straalen N.M."/>
            <person name="Roelofs D."/>
        </authorList>
    </citation>
    <scope>NUCLEOTIDE SEQUENCE [LARGE SCALE GENOMIC DNA]</scope>
    <source>
        <tissue evidence="9">Mixed pool</tissue>
    </source>
</reference>
<dbReference type="SUPFAM" id="SSF53383">
    <property type="entry name" value="PLP-dependent transferases"/>
    <property type="match status" value="1"/>
</dbReference>
<comment type="caution">
    <text evidence="9">The sequence shown here is derived from an EMBL/GenBank/DDBJ whole genome shotgun (WGS) entry which is preliminary data.</text>
</comment>
<dbReference type="Gene3D" id="3.90.1150.10">
    <property type="entry name" value="Aspartate Aminotransferase, domain 1"/>
    <property type="match status" value="1"/>
</dbReference>
<dbReference type="GO" id="GO:0008453">
    <property type="term" value="F:alanine-glyoxylate transaminase activity"/>
    <property type="evidence" value="ECO:0007669"/>
    <property type="project" value="UniProtKB-EC"/>
</dbReference>
<evidence type="ECO:0000259" key="8">
    <source>
        <dbReference type="Pfam" id="PF00266"/>
    </source>
</evidence>
<dbReference type="AlphaFoldDB" id="A0A1D2M6L3"/>
<dbReference type="InterPro" id="IPR024169">
    <property type="entry name" value="SP_NH2Trfase/AEP_transaminase"/>
</dbReference>
<dbReference type="InterPro" id="IPR015422">
    <property type="entry name" value="PyrdxlP-dep_Trfase_small"/>
</dbReference>
<proteinExistence type="inferred from homology"/>
<protein>
    <recommendedName>
        <fullName evidence="3">alanine--glyoxylate transaminase</fullName>
        <ecNumber evidence="3">2.6.1.44</ecNumber>
    </recommendedName>
</protein>
<evidence type="ECO:0000256" key="1">
    <source>
        <dbReference type="ARBA" id="ARBA00001933"/>
    </source>
</evidence>
<evidence type="ECO:0000313" key="10">
    <source>
        <dbReference type="Proteomes" id="UP000094527"/>
    </source>
</evidence>
<dbReference type="Proteomes" id="UP000094527">
    <property type="component" value="Unassembled WGS sequence"/>
</dbReference>
<name>A0A1D2M6L3_ORCCI</name>
<keyword evidence="9" id="KW-0032">Aminotransferase</keyword>
<dbReference type="GO" id="GO:0019265">
    <property type="term" value="P:glycine biosynthetic process, by transamination of glyoxylate"/>
    <property type="evidence" value="ECO:0007669"/>
    <property type="project" value="TreeGrafter"/>
</dbReference>
<keyword evidence="9" id="KW-0670">Pyruvate</keyword>
<feature type="non-terminal residue" evidence="9">
    <location>
        <position position="1"/>
    </location>
</feature>
<keyword evidence="4 6" id="KW-0663">Pyridoxal phosphate</keyword>
<evidence type="ECO:0000256" key="5">
    <source>
        <dbReference type="PIRSR" id="PIRSR000524-1"/>
    </source>
</evidence>
<dbReference type="OrthoDB" id="7403325at2759"/>
<dbReference type="InterPro" id="IPR000192">
    <property type="entry name" value="Aminotrans_V_dom"/>
</dbReference>
<dbReference type="EMBL" id="LJIJ01003389">
    <property type="protein sequence ID" value="ODM88615.1"/>
    <property type="molecule type" value="Genomic_DNA"/>
</dbReference>
<dbReference type="Pfam" id="PF00266">
    <property type="entry name" value="Aminotran_5"/>
    <property type="match status" value="1"/>
</dbReference>
<feature type="region of interest" description="Disordered" evidence="7">
    <location>
        <begin position="9"/>
        <end position="33"/>
    </location>
</feature>
<evidence type="ECO:0000256" key="7">
    <source>
        <dbReference type="SAM" id="MobiDB-lite"/>
    </source>
</evidence>
<dbReference type="InterPro" id="IPR015424">
    <property type="entry name" value="PyrdxlP-dep_Trfase"/>
</dbReference>
<gene>
    <name evidence="9" type="ORF">Ocin01_18067</name>
</gene>